<comment type="caution">
    <text evidence="1">The sequence shown here is derived from an EMBL/GenBank/DDBJ whole genome shotgun (WGS) entry which is preliminary data.</text>
</comment>
<dbReference type="AlphaFoldDB" id="A0A2K2TJ41"/>
<name>A0A2K2TJ41_LIMFE</name>
<organism evidence="1 2">
    <name type="scientific">Limosilactobacillus fermentum</name>
    <name type="common">Lactobacillus fermentum</name>
    <dbReference type="NCBI Taxonomy" id="1613"/>
    <lineage>
        <taxon>Bacteria</taxon>
        <taxon>Bacillati</taxon>
        <taxon>Bacillota</taxon>
        <taxon>Bacilli</taxon>
        <taxon>Lactobacillales</taxon>
        <taxon>Lactobacillaceae</taxon>
        <taxon>Limosilactobacillus</taxon>
    </lineage>
</organism>
<accession>A0A2K2TJ41</accession>
<dbReference type="RefSeq" id="WP_100184603.1">
    <property type="nucleotide sequence ID" value="NZ_AP024320.1"/>
</dbReference>
<dbReference type="EMBL" id="POTQ01000008">
    <property type="protein sequence ID" value="PNV58017.1"/>
    <property type="molecule type" value="Genomic_DNA"/>
</dbReference>
<protein>
    <submittedName>
        <fullName evidence="1">Uncharacterized protein</fullName>
    </submittedName>
</protein>
<evidence type="ECO:0000313" key="1">
    <source>
        <dbReference type="EMBL" id="PNV58017.1"/>
    </source>
</evidence>
<proteinExistence type="predicted"/>
<gene>
    <name evidence="1" type="ORF">C1Y38_05175</name>
</gene>
<sequence length="890" mass="102413">MAKLETIWRQKTDDQHRKALKKRLTKKSAQVLFNSLKSAANEKDIENAWRKVFTEYYVENYDEGFEITSPENVDGFISARSGALIFALRLLLEFKQGTDLTRVNDRARITCQCIHYMHAFKEKGYELPTVIVGADENQAFVLLAGNFYKYLERDYEWGIAPSSAYKRDLKLMRDLQDDANLAVYPFQFVGGNVNERYNSLLDLFDSIDSIVQADGKETYKVAVSPATIVGMFDEFNHIAFREPDKIQPVKAVNMFMQMLTGKNSNDYYFLPRNRNLYHLPGDEKAKVYGVRLEAYLNHYDRNFTPKEVDQLTAIADRLIEANERRFKGDFWTPTIWAQRADELLKEVIADDYKDDSLVWDCAAGVRNLTREFNYDELFISTYHEDEVYLGEGYNPEAKAAFQYDFLNDDVLLNPKDKPDPHDWKMPESLFNALIDAGKTNKRVVFYTNPPYGTATNVKADGTSKKGIAKSKVNELMVKQGISKASQQLYCQFFTRIVKLVDDFELKNVYIGFFTKPRFFAGGDYFEKFNQFFFSRFKFVKGNLLNAGEFSDTANTWPITFAVYQLGTGCTDQPTNQFTIEQSDYSNGKAKVDVVGTHTMQKVYNNDALSTWAREPLKQGCFVKMVKGTYPQLSSALNESRGKKPRGRLHQGSLGYMVSNSNNIGEGTTNSGVWLVSGSAYKGNGFNVMPENFDRACVNFTARRAIAPTWYNEQDNYHAPDTSNPKYQEFVNDALVFTLFENASYQAAYRDEDWSNTNVPGKWANQWFWLPIGLVKEHVENDSNLNPIYDDLRGDQDRFIAKQIAHRSFSNEAQAVLDAAEKVWLETLPNRAMLFDDYPKYYLEAWDAGWFQIKQINHLYPAASYDQFRECFEKLKQKSGQLVYDLGMLNK</sequence>
<reference evidence="1 2" key="1">
    <citation type="submission" date="2018-01" db="EMBL/GenBank/DDBJ databases">
        <title>Draft genome sequence of the feruloyl esterase-producing strain Lactobacillus fermentum CRL 1446, isolated from artisanal goat milk cheese.</title>
        <authorList>
            <person name="Abeijon Mukdsi M.C."/>
            <person name="Saavedra L."/>
            <person name="Gauffin Cano M.P."/>
            <person name="Hebert E.M."/>
            <person name="Medina R.B."/>
        </authorList>
    </citation>
    <scope>NUCLEOTIDE SEQUENCE [LARGE SCALE GENOMIC DNA]</scope>
    <source>
        <strain evidence="1 2">CRL 1446</strain>
    </source>
</reference>
<dbReference type="Proteomes" id="UP000236514">
    <property type="component" value="Unassembled WGS sequence"/>
</dbReference>
<evidence type="ECO:0000313" key="2">
    <source>
        <dbReference type="Proteomes" id="UP000236514"/>
    </source>
</evidence>